<evidence type="ECO:0000256" key="8">
    <source>
        <dbReference type="ARBA" id="ARBA00023326"/>
    </source>
</evidence>
<comment type="function">
    <text evidence="9">Involved in degradation of plant cell walls. Hydrolyzes the feruloyl-arabinose ester bond in arabinoxylans, and the feruloyl-galactose ester bond in pectin. Active against paranitrophenyl-acetate, methyl ferulate and wheat arabinoxylan.</text>
</comment>
<dbReference type="GO" id="GO:0006508">
    <property type="term" value="P:proteolysis"/>
    <property type="evidence" value="ECO:0007669"/>
    <property type="project" value="InterPro"/>
</dbReference>
<evidence type="ECO:0000256" key="4">
    <source>
        <dbReference type="ARBA" id="ARBA00022651"/>
    </source>
</evidence>
<dbReference type="Proteomes" id="UP000064967">
    <property type="component" value="Chromosome"/>
</dbReference>
<dbReference type="Gene3D" id="3.40.50.1820">
    <property type="entry name" value="alpha/beta hydrolase"/>
    <property type="match status" value="1"/>
</dbReference>
<dbReference type="GO" id="GO:0030600">
    <property type="term" value="F:feruloyl esterase activity"/>
    <property type="evidence" value="ECO:0007669"/>
    <property type="project" value="InterPro"/>
</dbReference>
<dbReference type="KEGG" id="llu:AKJ09_07745"/>
<sequence length="136" mass="14739">MARMKSTLCIDESRIFAFGWSSGGYFANQLGCVRPDTFRAIVSLSGGGPENVTCTRPMAAFFQHDRDDGSVAFSTGKESREIWRKTNRCTGTQSERDGCTIYDGCAAPVVWCETSTNGHGPSRSGTAAAWTFLSAF</sequence>
<dbReference type="InterPro" id="IPR001375">
    <property type="entry name" value="Peptidase_S9_cat"/>
</dbReference>
<dbReference type="AlphaFoldDB" id="A0A0K1Q5Y9"/>
<evidence type="ECO:0000256" key="6">
    <source>
        <dbReference type="ARBA" id="ARBA00022801"/>
    </source>
</evidence>
<proteinExistence type="inferred from homology"/>
<evidence type="ECO:0000256" key="3">
    <source>
        <dbReference type="ARBA" id="ARBA00022525"/>
    </source>
</evidence>
<dbReference type="STRING" id="1391654.AKJ09_07745"/>
<evidence type="ECO:0000256" key="9">
    <source>
        <dbReference type="ARBA" id="ARBA00025250"/>
    </source>
</evidence>
<protein>
    <recommendedName>
        <fullName evidence="10">Peptidase S9 prolyl oligopeptidase catalytic domain-containing protein</fullName>
    </recommendedName>
</protein>
<keyword evidence="6" id="KW-0378">Hydrolase</keyword>
<dbReference type="GO" id="GO:0045493">
    <property type="term" value="P:xylan catabolic process"/>
    <property type="evidence" value="ECO:0007669"/>
    <property type="project" value="UniProtKB-KW"/>
</dbReference>
<keyword evidence="8" id="KW-0624">Polysaccharide degradation</keyword>
<keyword evidence="5" id="KW-0732">Signal</keyword>
<dbReference type="SUPFAM" id="SSF53474">
    <property type="entry name" value="alpha/beta-Hydrolases"/>
    <property type="match status" value="1"/>
</dbReference>
<keyword evidence="4" id="KW-0858">Xylan degradation</keyword>
<evidence type="ECO:0000313" key="12">
    <source>
        <dbReference type="Proteomes" id="UP000064967"/>
    </source>
</evidence>
<evidence type="ECO:0000313" key="11">
    <source>
        <dbReference type="EMBL" id="AKV01082.1"/>
    </source>
</evidence>
<name>A0A0K1Q5Y9_9BACT</name>
<dbReference type="PANTHER" id="PTHR38050:SF1">
    <property type="entry name" value="FERULOYL ESTERASE C"/>
    <property type="match status" value="1"/>
</dbReference>
<dbReference type="InterPro" id="IPR043595">
    <property type="entry name" value="FaeB/C/D"/>
</dbReference>
<dbReference type="Pfam" id="PF00326">
    <property type="entry name" value="Peptidase_S9"/>
    <property type="match status" value="1"/>
</dbReference>
<dbReference type="GO" id="GO:0008236">
    <property type="term" value="F:serine-type peptidase activity"/>
    <property type="evidence" value="ECO:0007669"/>
    <property type="project" value="InterPro"/>
</dbReference>
<dbReference type="PANTHER" id="PTHR38050">
    <property type="match status" value="1"/>
</dbReference>
<keyword evidence="3" id="KW-0964">Secreted</keyword>
<evidence type="ECO:0000256" key="5">
    <source>
        <dbReference type="ARBA" id="ARBA00022729"/>
    </source>
</evidence>
<keyword evidence="12" id="KW-1185">Reference proteome</keyword>
<evidence type="ECO:0000256" key="2">
    <source>
        <dbReference type="ARBA" id="ARBA00010278"/>
    </source>
</evidence>
<evidence type="ECO:0000259" key="10">
    <source>
        <dbReference type="Pfam" id="PF00326"/>
    </source>
</evidence>
<dbReference type="EMBL" id="CP012333">
    <property type="protein sequence ID" value="AKV01082.1"/>
    <property type="molecule type" value="Genomic_DNA"/>
</dbReference>
<evidence type="ECO:0000256" key="7">
    <source>
        <dbReference type="ARBA" id="ARBA00023277"/>
    </source>
</evidence>
<gene>
    <name evidence="11" type="ORF">AKJ09_07745</name>
</gene>
<comment type="subcellular location">
    <subcellularLocation>
        <location evidence="1">Secreted</location>
    </subcellularLocation>
</comment>
<keyword evidence="7" id="KW-0119">Carbohydrate metabolism</keyword>
<dbReference type="InterPro" id="IPR029058">
    <property type="entry name" value="AB_hydrolase_fold"/>
</dbReference>
<evidence type="ECO:0000256" key="1">
    <source>
        <dbReference type="ARBA" id="ARBA00004613"/>
    </source>
</evidence>
<reference evidence="11 12" key="1">
    <citation type="submission" date="2015-08" db="EMBL/GenBank/DDBJ databases">
        <authorList>
            <person name="Babu N.S."/>
            <person name="Beckwith C.J."/>
            <person name="Beseler K.G."/>
            <person name="Brison A."/>
            <person name="Carone J.V."/>
            <person name="Caskin T.P."/>
            <person name="Diamond M."/>
            <person name="Durham M.E."/>
            <person name="Foxe J.M."/>
            <person name="Go M."/>
            <person name="Henderson B.A."/>
            <person name="Jones I.B."/>
            <person name="McGettigan J.A."/>
            <person name="Micheletti S.J."/>
            <person name="Nasrallah M.E."/>
            <person name="Ortiz D."/>
            <person name="Piller C.R."/>
            <person name="Privatt S.R."/>
            <person name="Schneider S.L."/>
            <person name="Sharp S."/>
            <person name="Smith T.C."/>
            <person name="Stanton J.D."/>
            <person name="Ullery H.E."/>
            <person name="Wilson R.J."/>
            <person name="Serrano M.G."/>
            <person name="Buck G."/>
            <person name="Lee V."/>
            <person name="Wang Y."/>
            <person name="Carvalho R."/>
            <person name="Voegtly L."/>
            <person name="Shi R."/>
            <person name="Duckworth R."/>
            <person name="Johnson A."/>
            <person name="Loviza R."/>
            <person name="Walstead R."/>
            <person name="Shah Z."/>
            <person name="Kiflezghi M."/>
            <person name="Wade K."/>
            <person name="Ball S.L."/>
            <person name="Bradley K.W."/>
            <person name="Asai D.J."/>
            <person name="Bowman C.A."/>
            <person name="Russell D.A."/>
            <person name="Pope W.H."/>
            <person name="Jacobs-Sera D."/>
            <person name="Hendrix R.W."/>
            <person name="Hatfull G.F."/>
        </authorList>
    </citation>
    <scope>NUCLEOTIDE SEQUENCE [LARGE SCALE GENOMIC DNA]</scope>
    <source>
        <strain evidence="11 12">DSM 27648</strain>
    </source>
</reference>
<organism evidence="11 12">
    <name type="scientific">Labilithrix luteola</name>
    <dbReference type="NCBI Taxonomy" id="1391654"/>
    <lineage>
        <taxon>Bacteria</taxon>
        <taxon>Pseudomonadati</taxon>
        <taxon>Myxococcota</taxon>
        <taxon>Polyangia</taxon>
        <taxon>Polyangiales</taxon>
        <taxon>Labilitrichaceae</taxon>
        <taxon>Labilithrix</taxon>
    </lineage>
</organism>
<dbReference type="GO" id="GO:0005576">
    <property type="term" value="C:extracellular region"/>
    <property type="evidence" value="ECO:0007669"/>
    <property type="project" value="UniProtKB-SubCell"/>
</dbReference>
<accession>A0A0K1Q5Y9</accession>
<feature type="domain" description="Peptidase S9 prolyl oligopeptidase catalytic" evidence="10">
    <location>
        <begin position="5"/>
        <end position="46"/>
    </location>
</feature>
<comment type="similarity">
    <text evidence="2">Belongs to the faeC family.</text>
</comment>